<dbReference type="Proteomes" id="UP000703661">
    <property type="component" value="Unassembled WGS sequence"/>
</dbReference>
<feature type="compositionally biased region" description="Low complexity" evidence="1">
    <location>
        <begin position="518"/>
        <end position="559"/>
    </location>
</feature>
<accession>A0A9P6MLT0</accession>
<dbReference type="EMBL" id="JAAAID010002521">
    <property type="protein sequence ID" value="KAG0006976.1"/>
    <property type="molecule type" value="Genomic_DNA"/>
</dbReference>
<evidence type="ECO:0000256" key="1">
    <source>
        <dbReference type="SAM" id="MobiDB-lite"/>
    </source>
</evidence>
<organism evidence="2 3">
    <name type="scientific">Entomortierella chlamydospora</name>
    <dbReference type="NCBI Taxonomy" id="101097"/>
    <lineage>
        <taxon>Eukaryota</taxon>
        <taxon>Fungi</taxon>
        <taxon>Fungi incertae sedis</taxon>
        <taxon>Mucoromycota</taxon>
        <taxon>Mortierellomycotina</taxon>
        <taxon>Mortierellomycetes</taxon>
        <taxon>Mortierellales</taxon>
        <taxon>Mortierellaceae</taxon>
        <taxon>Entomortierella</taxon>
    </lineage>
</organism>
<evidence type="ECO:0000313" key="2">
    <source>
        <dbReference type="EMBL" id="KAG0006976.1"/>
    </source>
</evidence>
<comment type="caution">
    <text evidence="2">The sequence shown here is derived from an EMBL/GenBank/DDBJ whole genome shotgun (WGS) entry which is preliminary data.</text>
</comment>
<keyword evidence="3" id="KW-1185">Reference proteome</keyword>
<name>A0A9P6MLT0_9FUNG</name>
<sequence>MSSFPRYQCLPGEIEPLLDDVHDYFNSTPPEEWSLDGFANDATTVNIEEFEENLRVIKEQGRRRIHTFAAKCYNWVIAKENEDYIRMARTIMKTKLSKLSSFSTTIAKRDEFEEELTSNIRIKKYLPTFNMNLKPYECWERDTEAEAHETPLDISDQSGEGSELDVIGSGGGPESGDILLGGDRTPPPKIPSLEADINFAESIFWNLIGMASTWNIKRGVSISASFERAKQAILKRSPQISLCQDNVADFCHNGELQDDMDYRSFCLALDVLPRIPNLPTDQNAILHRVFEGVTSWEELSSRVDDLMKVPNPVPAINSQETFANEGAIDPTINERQYFRDYVVELLRGALGNNDLDSTGRGKFADGASEVSGHQIVLSESSRLHRATAPKDQDDKLKLKRMLRDLFNFTILEMTRNKTRVSPKLTVFGTRTYKDTTEIIAMDYHGMYRTYCLGSFKTATTQKDAVNLLESFEMCLRFALAVKMQIEERSGTGRLDDIEMMKLSMAAKKLLTYTTPTPSKQQQQQQQKPLLQRSLLSQPQRYQQQRQRQQQQQQQQQQKPVLKRRRK</sequence>
<reference evidence="2" key="1">
    <citation type="journal article" date="2020" name="Fungal Divers.">
        <title>Resolving the Mortierellaceae phylogeny through synthesis of multi-gene phylogenetics and phylogenomics.</title>
        <authorList>
            <person name="Vandepol N."/>
            <person name="Liber J."/>
            <person name="Desiro A."/>
            <person name="Na H."/>
            <person name="Kennedy M."/>
            <person name="Barry K."/>
            <person name="Grigoriev I.V."/>
            <person name="Miller A.N."/>
            <person name="O'Donnell K."/>
            <person name="Stajich J.E."/>
            <person name="Bonito G."/>
        </authorList>
    </citation>
    <scope>NUCLEOTIDE SEQUENCE</scope>
    <source>
        <strain evidence="2">NRRL 2769</strain>
    </source>
</reference>
<dbReference type="AlphaFoldDB" id="A0A9P6MLT0"/>
<gene>
    <name evidence="2" type="ORF">BGZ80_005078</name>
</gene>
<proteinExistence type="predicted"/>
<evidence type="ECO:0000313" key="3">
    <source>
        <dbReference type="Proteomes" id="UP000703661"/>
    </source>
</evidence>
<protein>
    <submittedName>
        <fullName evidence="2">Uncharacterized protein</fullName>
    </submittedName>
</protein>
<feature type="region of interest" description="Disordered" evidence="1">
    <location>
        <begin position="514"/>
        <end position="566"/>
    </location>
</feature>